<proteinExistence type="predicted"/>
<evidence type="ECO:0000313" key="3">
    <source>
        <dbReference type="Proteomes" id="UP000215377"/>
    </source>
</evidence>
<evidence type="ECO:0000313" key="2">
    <source>
        <dbReference type="EMBL" id="OWU76069.1"/>
    </source>
</evidence>
<gene>
    <name evidence="2" type="ORF">ATO3_07885</name>
</gene>
<dbReference type="Proteomes" id="UP000215377">
    <property type="component" value="Unassembled WGS sequence"/>
</dbReference>
<sequence>MSMTKTVRDMLGAAAVALMTTLPGAALAQVQTQDDIAAHVSAAEPAKQSFIKDQPILGWTLTGDDMAALPDVIRENLGGVDGTGYDAAYLAENKGSIVALQMTGSGPDFYIIGLPTFRDSYVAVPLDEVAEKNGRLVERLEMVPELAAMFDARDPSLVGALKSVPVEMIAMSDAGYDIAQEVTIQAPWGTQTKPAGQEAFLVYDTGESQYYMVNSGPDGLPLSYVPAE</sequence>
<protein>
    <recommendedName>
        <fullName evidence="4">Lipoprotein</fullName>
    </recommendedName>
</protein>
<evidence type="ECO:0000256" key="1">
    <source>
        <dbReference type="SAM" id="SignalP"/>
    </source>
</evidence>
<keyword evidence="1" id="KW-0732">Signal</keyword>
<dbReference type="EMBL" id="AQQR01000002">
    <property type="protein sequence ID" value="OWU76069.1"/>
    <property type="molecule type" value="Genomic_DNA"/>
</dbReference>
<evidence type="ECO:0008006" key="4">
    <source>
        <dbReference type="Google" id="ProtNLM"/>
    </source>
</evidence>
<name>A0A225NP77_9RHOB</name>
<keyword evidence="3" id="KW-1185">Reference proteome</keyword>
<comment type="caution">
    <text evidence="2">The sequence shown here is derived from an EMBL/GenBank/DDBJ whole genome shotgun (WGS) entry which is preliminary data.</text>
</comment>
<dbReference type="AlphaFoldDB" id="A0A225NP77"/>
<reference evidence="2 3" key="1">
    <citation type="submission" date="2013-04" db="EMBL/GenBank/DDBJ databases">
        <title>Oceanicola sp. 22II1-22F33 Genome Sequencing.</title>
        <authorList>
            <person name="Lai Q."/>
            <person name="Li G."/>
            <person name="Shao Z."/>
        </authorList>
    </citation>
    <scope>NUCLEOTIDE SEQUENCE [LARGE SCALE GENOMIC DNA]</scope>
    <source>
        <strain evidence="2 3">22II1-22F33</strain>
    </source>
</reference>
<feature type="chain" id="PRO_5012171995" description="Lipoprotein" evidence="1">
    <location>
        <begin position="29"/>
        <end position="228"/>
    </location>
</feature>
<feature type="signal peptide" evidence="1">
    <location>
        <begin position="1"/>
        <end position="28"/>
    </location>
</feature>
<organism evidence="2 3">
    <name type="scientific">Marinibacterium profundimaris</name>
    <dbReference type="NCBI Taxonomy" id="1679460"/>
    <lineage>
        <taxon>Bacteria</taxon>
        <taxon>Pseudomonadati</taxon>
        <taxon>Pseudomonadota</taxon>
        <taxon>Alphaproteobacteria</taxon>
        <taxon>Rhodobacterales</taxon>
        <taxon>Paracoccaceae</taxon>
        <taxon>Marinibacterium</taxon>
    </lineage>
</organism>
<dbReference type="RefSeq" id="WP_088649274.1">
    <property type="nucleotide sequence ID" value="NZ_AQQR01000002.1"/>
</dbReference>
<accession>A0A225NP77</accession>
<dbReference type="OrthoDB" id="7832251at2"/>